<dbReference type="InterPro" id="IPR014747">
    <property type="entry name" value="Bac_photo_RC_H_C"/>
</dbReference>
<evidence type="ECO:0000256" key="1">
    <source>
        <dbReference type="SAM" id="MobiDB-lite"/>
    </source>
</evidence>
<dbReference type="GO" id="GO:0030077">
    <property type="term" value="C:plasma membrane light-harvesting complex"/>
    <property type="evidence" value="ECO:0007669"/>
    <property type="project" value="InterPro"/>
</dbReference>
<organism evidence="4 5">
    <name type="scientific">Nocardiopsis metallicus</name>
    <dbReference type="NCBI Taxonomy" id="179819"/>
    <lineage>
        <taxon>Bacteria</taxon>
        <taxon>Bacillati</taxon>
        <taxon>Actinomycetota</taxon>
        <taxon>Actinomycetes</taxon>
        <taxon>Streptosporangiales</taxon>
        <taxon>Nocardiopsidaceae</taxon>
        <taxon>Nocardiopsis</taxon>
    </lineage>
</organism>
<feature type="domain" description="PRC-barrel" evidence="2">
    <location>
        <begin position="8"/>
        <end position="74"/>
    </location>
</feature>
<keyword evidence="5" id="KW-1185">Reference proteome</keyword>
<dbReference type="GO" id="GO:0019684">
    <property type="term" value="P:photosynthesis, light reaction"/>
    <property type="evidence" value="ECO:0007669"/>
    <property type="project" value="InterPro"/>
</dbReference>
<feature type="compositionally biased region" description="Basic and acidic residues" evidence="1">
    <location>
        <begin position="231"/>
        <end position="249"/>
    </location>
</feature>
<evidence type="ECO:0000259" key="3">
    <source>
        <dbReference type="Pfam" id="PF09557"/>
    </source>
</evidence>
<proteinExistence type="predicted"/>
<dbReference type="PANTHER" id="PTHR38463:SF1">
    <property type="entry name" value="STRESS RESPONSE PROTEIN YSNF"/>
    <property type="match status" value="1"/>
</dbReference>
<accession>A0A840VYT2</accession>
<feature type="domain" description="DUF2382" evidence="3">
    <location>
        <begin position="234"/>
        <end position="341"/>
    </location>
</feature>
<dbReference type="PANTHER" id="PTHR38463">
    <property type="entry name" value="STRESS RESPONSE PROTEIN YSNF"/>
    <property type="match status" value="1"/>
</dbReference>
<feature type="region of interest" description="Disordered" evidence="1">
    <location>
        <begin position="104"/>
        <end position="298"/>
    </location>
</feature>
<dbReference type="Gene3D" id="3.90.50.10">
    <property type="entry name" value="Photosynthetic Reaction Center, subunit H, domain 2"/>
    <property type="match status" value="1"/>
</dbReference>
<feature type="compositionally biased region" description="Basic and acidic residues" evidence="1">
    <location>
        <begin position="202"/>
        <end position="217"/>
    </location>
</feature>
<dbReference type="InterPro" id="IPR027275">
    <property type="entry name" value="PRC-brl_dom"/>
</dbReference>
<feature type="compositionally biased region" description="Basic and acidic residues" evidence="1">
    <location>
        <begin position="325"/>
        <end position="340"/>
    </location>
</feature>
<sequence length="352" mass="39240">MTGEFVPENLVGHRVLDTEGHNVGKIKQVFLDDQTGRPSWVSVHTGLFGMRETLIPLQGAQPVEEDIQIPYDKATVKEAPNVDADRHVSPEDEELVRDYFARNGGFPRQAQGEQRLPGGAEEAADDARGAPLGQEMPKWLGGPGLPEESRDRAEEPESPGAGGHGQFADPREGRGDEPEMHGSDPAEAMTGSGQAHPMPSATHDETADHRTGEHASERLGGTAGADTEDMSVLRHEEQVDIGVERREGGQARMRKHVETERFDETVPLHHEELEVERRPITDPSQVTDTGRMEEDEETFTLYEERPVVSKEEVPVEEIRVRKRDVTREEHVEGELRKERIEFEDEDGEPPRS</sequence>
<feature type="compositionally biased region" description="Basic and acidic residues" evidence="1">
    <location>
        <begin position="256"/>
        <end position="280"/>
    </location>
</feature>
<feature type="region of interest" description="Disordered" evidence="1">
    <location>
        <begin position="325"/>
        <end position="352"/>
    </location>
</feature>
<dbReference type="Proteomes" id="UP000579647">
    <property type="component" value="Unassembled WGS sequence"/>
</dbReference>
<dbReference type="InterPro" id="IPR019060">
    <property type="entry name" value="DUF2382"/>
</dbReference>
<protein>
    <submittedName>
        <fullName evidence="4">Uncharacterized protein (TIGR02271 family)</fullName>
    </submittedName>
</protein>
<feature type="compositionally biased region" description="Acidic residues" evidence="1">
    <location>
        <begin position="341"/>
        <end position="352"/>
    </location>
</feature>
<evidence type="ECO:0000259" key="2">
    <source>
        <dbReference type="Pfam" id="PF05239"/>
    </source>
</evidence>
<reference evidence="4 5" key="1">
    <citation type="submission" date="2020-08" db="EMBL/GenBank/DDBJ databases">
        <title>Sequencing the genomes of 1000 actinobacteria strains.</title>
        <authorList>
            <person name="Klenk H.-P."/>
        </authorList>
    </citation>
    <scope>NUCLEOTIDE SEQUENCE [LARGE SCALE GENOMIC DNA]</scope>
    <source>
        <strain evidence="4 5">DSM 44598</strain>
    </source>
</reference>
<dbReference type="Pfam" id="PF05239">
    <property type="entry name" value="PRC"/>
    <property type="match status" value="1"/>
</dbReference>
<evidence type="ECO:0000313" key="5">
    <source>
        <dbReference type="Proteomes" id="UP000579647"/>
    </source>
</evidence>
<comment type="caution">
    <text evidence="4">The sequence shown here is derived from an EMBL/GenBank/DDBJ whole genome shotgun (WGS) entry which is preliminary data.</text>
</comment>
<gene>
    <name evidence="4" type="ORF">HNR07_000797</name>
</gene>
<feature type="compositionally biased region" description="Basic and acidic residues" evidence="1">
    <location>
        <begin position="169"/>
        <end position="184"/>
    </location>
</feature>
<dbReference type="EMBL" id="JACHDO010000001">
    <property type="protein sequence ID" value="MBB5489660.1"/>
    <property type="molecule type" value="Genomic_DNA"/>
</dbReference>
<evidence type="ECO:0000313" key="4">
    <source>
        <dbReference type="EMBL" id="MBB5489660.1"/>
    </source>
</evidence>
<name>A0A840VYT2_9ACTN</name>
<dbReference type="InterPro" id="IPR052967">
    <property type="entry name" value="Stress_Response_Assoc"/>
</dbReference>
<dbReference type="Pfam" id="PF09557">
    <property type="entry name" value="DUF2382"/>
    <property type="match status" value="1"/>
</dbReference>
<dbReference type="InterPro" id="IPR011033">
    <property type="entry name" value="PRC_barrel-like_sf"/>
</dbReference>
<dbReference type="RefSeq" id="WP_184362059.1">
    <property type="nucleotide sequence ID" value="NZ_BAAAKM010000105.1"/>
</dbReference>
<dbReference type="AlphaFoldDB" id="A0A840VYT2"/>
<dbReference type="SUPFAM" id="SSF50346">
    <property type="entry name" value="PRC-barrel domain"/>
    <property type="match status" value="1"/>
</dbReference>